<dbReference type="InterPro" id="IPR001845">
    <property type="entry name" value="HTH_ArsR_DNA-bd_dom"/>
</dbReference>
<comment type="caution">
    <text evidence="5">The sequence shown here is derived from an EMBL/GenBank/DDBJ whole genome shotgun (WGS) entry which is preliminary data.</text>
</comment>
<dbReference type="PRINTS" id="PR00778">
    <property type="entry name" value="HTHARSR"/>
</dbReference>
<dbReference type="Proteomes" id="UP000234384">
    <property type="component" value="Unassembled WGS sequence"/>
</dbReference>
<gene>
    <name evidence="5" type="ORF">CYJ57_03940</name>
</gene>
<evidence type="ECO:0000313" key="6">
    <source>
        <dbReference type="Proteomes" id="UP000234384"/>
    </source>
</evidence>
<accession>A0A2I1K1N2</accession>
<dbReference type="SMART" id="SM00418">
    <property type="entry name" value="HTH_ARSR"/>
    <property type="match status" value="1"/>
</dbReference>
<organism evidence="5 6">
    <name type="scientific">Falseniella ignava</name>
    <dbReference type="NCBI Taxonomy" id="137730"/>
    <lineage>
        <taxon>Bacteria</taxon>
        <taxon>Bacillati</taxon>
        <taxon>Bacillota</taxon>
        <taxon>Bacilli</taxon>
        <taxon>Lactobacillales</taxon>
        <taxon>Aerococcaceae</taxon>
        <taxon>Falseniella</taxon>
    </lineage>
</organism>
<proteinExistence type="predicted"/>
<evidence type="ECO:0000256" key="1">
    <source>
        <dbReference type="ARBA" id="ARBA00023015"/>
    </source>
</evidence>
<dbReference type="InterPro" id="IPR051011">
    <property type="entry name" value="Metal_resp_trans_reg"/>
</dbReference>
<dbReference type="EMBL" id="PKHE01000007">
    <property type="protein sequence ID" value="PKY89523.1"/>
    <property type="molecule type" value="Genomic_DNA"/>
</dbReference>
<dbReference type="GO" id="GO:0003700">
    <property type="term" value="F:DNA-binding transcription factor activity"/>
    <property type="evidence" value="ECO:0007669"/>
    <property type="project" value="InterPro"/>
</dbReference>
<dbReference type="PANTHER" id="PTHR43132">
    <property type="entry name" value="ARSENICAL RESISTANCE OPERON REPRESSOR ARSR-RELATED"/>
    <property type="match status" value="1"/>
</dbReference>
<evidence type="ECO:0000256" key="3">
    <source>
        <dbReference type="ARBA" id="ARBA00023163"/>
    </source>
</evidence>
<dbReference type="InterPro" id="IPR036390">
    <property type="entry name" value="WH_DNA-bd_sf"/>
</dbReference>
<feature type="domain" description="HTH arsR-type" evidence="4">
    <location>
        <begin position="6"/>
        <end position="100"/>
    </location>
</feature>
<dbReference type="CDD" id="cd00090">
    <property type="entry name" value="HTH_ARSR"/>
    <property type="match status" value="1"/>
</dbReference>
<evidence type="ECO:0000256" key="2">
    <source>
        <dbReference type="ARBA" id="ARBA00023125"/>
    </source>
</evidence>
<sequence>MSLTDFNNEDLLAVSRLFKVISDPTRLAILFFLREGSANVGQISDKVMMEQSATSHQLKTLKEARLVKSERSGKNVYYELDDDHVFSILKQVLDHIQEVECDHHH</sequence>
<dbReference type="OrthoDB" id="9794330at2"/>
<evidence type="ECO:0000313" key="5">
    <source>
        <dbReference type="EMBL" id="PKY89523.1"/>
    </source>
</evidence>
<keyword evidence="3" id="KW-0804">Transcription</keyword>
<dbReference type="SUPFAM" id="SSF46785">
    <property type="entry name" value="Winged helix' DNA-binding domain"/>
    <property type="match status" value="1"/>
</dbReference>
<dbReference type="AlphaFoldDB" id="A0A2I1K1N2"/>
<dbReference type="PROSITE" id="PS50987">
    <property type="entry name" value="HTH_ARSR_2"/>
    <property type="match status" value="1"/>
</dbReference>
<protein>
    <submittedName>
        <fullName evidence="5">ArsR family transcriptional regulator</fullName>
    </submittedName>
</protein>
<keyword evidence="2" id="KW-0238">DNA-binding</keyword>
<dbReference type="NCBIfam" id="NF033788">
    <property type="entry name" value="HTH_metalloreg"/>
    <property type="match status" value="1"/>
</dbReference>
<dbReference type="Pfam" id="PF01022">
    <property type="entry name" value="HTH_5"/>
    <property type="match status" value="1"/>
</dbReference>
<evidence type="ECO:0000259" key="4">
    <source>
        <dbReference type="PROSITE" id="PS50987"/>
    </source>
</evidence>
<reference evidence="5 6" key="1">
    <citation type="submission" date="2017-12" db="EMBL/GenBank/DDBJ databases">
        <title>Phylogenetic diversity of female urinary microbiome.</title>
        <authorList>
            <person name="Thomas-White K."/>
            <person name="Wolfe A.J."/>
        </authorList>
    </citation>
    <scope>NUCLEOTIDE SEQUENCE [LARGE SCALE GENOMIC DNA]</scope>
    <source>
        <strain evidence="5 6">UMB0898</strain>
    </source>
</reference>
<dbReference type="GO" id="GO:0003677">
    <property type="term" value="F:DNA binding"/>
    <property type="evidence" value="ECO:0007669"/>
    <property type="project" value="UniProtKB-KW"/>
</dbReference>
<dbReference type="Gene3D" id="1.10.10.10">
    <property type="entry name" value="Winged helix-like DNA-binding domain superfamily/Winged helix DNA-binding domain"/>
    <property type="match status" value="1"/>
</dbReference>
<dbReference type="PANTHER" id="PTHR43132:SF6">
    <property type="entry name" value="HTH-TYPE TRANSCRIPTIONAL REPRESSOR CZRA"/>
    <property type="match status" value="1"/>
</dbReference>
<keyword evidence="1" id="KW-0805">Transcription regulation</keyword>
<dbReference type="InterPro" id="IPR036388">
    <property type="entry name" value="WH-like_DNA-bd_sf"/>
</dbReference>
<dbReference type="InterPro" id="IPR011991">
    <property type="entry name" value="ArsR-like_HTH"/>
</dbReference>
<dbReference type="RefSeq" id="WP_006701504.1">
    <property type="nucleotide sequence ID" value="NZ_PKHE01000007.1"/>
</dbReference>
<name>A0A2I1K1N2_9LACT</name>